<sequence length="122" mass="12823">MKALLCLLAVLPTPALALTADDYLSHCRGHSTYDRAVCMGELDAVLERDAQAQNSLLGGSAITTALAAPAYCLPPGANLRQLRDRIIPVLASGSTATRSGDAKAALRATLRRVYPPAPNCLH</sequence>
<proteinExistence type="predicted"/>
<dbReference type="RefSeq" id="WP_168146380.1">
    <property type="nucleotide sequence ID" value="NZ_JAAVXB010000001.1"/>
</dbReference>
<feature type="signal peptide" evidence="1">
    <location>
        <begin position="1"/>
        <end position="17"/>
    </location>
</feature>
<dbReference type="AlphaFoldDB" id="A0A970B7F5"/>
<gene>
    <name evidence="2" type="ORF">G7Y82_02365</name>
</gene>
<keyword evidence="3" id="KW-1185">Reference proteome</keyword>
<keyword evidence="1" id="KW-0732">Signal</keyword>
<accession>A0A970B7F5</accession>
<organism evidence="2 3">
    <name type="scientific">Solimonas marina</name>
    <dbReference type="NCBI Taxonomy" id="2714601"/>
    <lineage>
        <taxon>Bacteria</taxon>
        <taxon>Pseudomonadati</taxon>
        <taxon>Pseudomonadota</taxon>
        <taxon>Gammaproteobacteria</taxon>
        <taxon>Nevskiales</taxon>
        <taxon>Nevskiaceae</taxon>
        <taxon>Solimonas</taxon>
    </lineage>
</organism>
<dbReference type="Proteomes" id="UP000653472">
    <property type="component" value="Unassembled WGS sequence"/>
</dbReference>
<name>A0A970B7F5_9GAMM</name>
<reference evidence="2" key="1">
    <citation type="submission" date="2020-03" db="EMBL/GenBank/DDBJ databases">
        <title>Solimonas marina sp. nov., isolated from deep seawater of the Pacific Ocean.</title>
        <authorList>
            <person name="Liu X."/>
            <person name="Lai Q."/>
            <person name="Sun F."/>
            <person name="Gai Y."/>
            <person name="Li G."/>
            <person name="Shao Z."/>
        </authorList>
    </citation>
    <scope>NUCLEOTIDE SEQUENCE</scope>
    <source>
        <strain evidence="2">C16B3</strain>
    </source>
</reference>
<comment type="caution">
    <text evidence="2">The sequence shown here is derived from an EMBL/GenBank/DDBJ whole genome shotgun (WGS) entry which is preliminary data.</text>
</comment>
<protein>
    <recommendedName>
        <fullName evidence="4">Rap1a immunity protein domain-containing protein</fullName>
    </recommendedName>
</protein>
<dbReference type="EMBL" id="JAAVXB010000001">
    <property type="protein sequence ID" value="NKF21144.1"/>
    <property type="molecule type" value="Genomic_DNA"/>
</dbReference>
<evidence type="ECO:0000313" key="3">
    <source>
        <dbReference type="Proteomes" id="UP000653472"/>
    </source>
</evidence>
<evidence type="ECO:0008006" key="4">
    <source>
        <dbReference type="Google" id="ProtNLM"/>
    </source>
</evidence>
<evidence type="ECO:0000313" key="2">
    <source>
        <dbReference type="EMBL" id="NKF21144.1"/>
    </source>
</evidence>
<evidence type="ECO:0000256" key="1">
    <source>
        <dbReference type="SAM" id="SignalP"/>
    </source>
</evidence>
<feature type="chain" id="PRO_5037593305" description="Rap1a immunity protein domain-containing protein" evidence="1">
    <location>
        <begin position="18"/>
        <end position="122"/>
    </location>
</feature>